<organism evidence="2 3">
    <name type="scientific">Austropuccinia psidii MF-1</name>
    <dbReference type="NCBI Taxonomy" id="1389203"/>
    <lineage>
        <taxon>Eukaryota</taxon>
        <taxon>Fungi</taxon>
        <taxon>Dikarya</taxon>
        <taxon>Basidiomycota</taxon>
        <taxon>Pucciniomycotina</taxon>
        <taxon>Pucciniomycetes</taxon>
        <taxon>Pucciniales</taxon>
        <taxon>Sphaerophragmiaceae</taxon>
        <taxon>Austropuccinia</taxon>
    </lineage>
</organism>
<evidence type="ECO:0000313" key="2">
    <source>
        <dbReference type="EMBL" id="MBW0470982.1"/>
    </source>
</evidence>
<name>A0A9Q3GLF9_9BASI</name>
<comment type="caution">
    <text evidence="2">The sequence shown here is derived from an EMBL/GenBank/DDBJ whole genome shotgun (WGS) entry which is preliminary data.</text>
</comment>
<reference evidence="2" key="1">
    <citation type="submission" date="2021-03" db="EMBL/GenBank/DDBJ databases">
        <title>Draft genome sequence of rust myrtle Austropuccinia psidii MF-1, a brazilian biotype.</title>
        <authorList>
            <person name="Quecine M.C."/>
            <person name="Pachon D.M.R."/>
            <person name="Bonatelli M.L."/>
            <person name="Correr F.H."/>
            <person name="Franceschini L.M."/>
            <person name="Leite T.F."/>
            <person name="Margarido G.R.A."/>
            <person name="Almeida C.A."/>
            <person name="Ferrarezi J.A."/>
            <person name="Labate C.A."/>
        </authorList>
    </citation>
    <scope>NUCLEOTIDE SEQUENCE</scope>
    <source>
        <strain evidence="2">MF-1</strain>
    </source>
</reference>
<accession>A0A9Q3GLF9</accession>
<sequence>MRIQHSPPARQKRSQARAQAFLTPTPTAPLDGTPTVPQLRAKLDRVPILEVAAPSWEEGRVPIRSSSFLGVAGRFPGTSSTTFKGPGEDGEEEEEDSVEDEDYDGTGVIPAPVGNLKILEGQLYCSLLSMSLINPNHLYWQLCRRCLKLWQIFKQIHPLPLQDCMYEGTRLL</sequence>
<proteinExistence type="predicted"/>
<keyword evidence="3" id="KW-1185">Reference proteome</keyword>
<evidence type="ECO:0000313" key="3">
    <source>
        <dbReference type="Proteomes" id="UP000765509"/>
    </source>
</evidence>
<feature type="region of interest" description="Disordered" evidence="1">
    <location>
        <begin position="74"/>
        <end position="104"/>
    </location>
</feature>
<protein>
    <submittedName>
        <fullName evidence="2">Uncharacterized protein</fullName>
    </submittedName>
</protein>
<dbReference type="EMBL" id="AVOT02002619">
    <property type="protein sequence ID" value="MBW0470982.1"/>
    <property type="molecule type" value="Genomic_DNA"/>
</dbReference>
<dbReference type="AlphaFoldDB" id="A0A9Q3GLF9"/>
<feature type="region of interest" description="Disordered" evidence="1">
    <location>
        <begin position="1"/>
        <end position="37"/>
    </location>
</feature>
<gene>
    <name evidence="2" type="ORF">O181_010697</name>
</gene>
<evidence type="ECO:0000256" key="1">
    <source>
        <dbReference type="SAM" id="MobiDB-lite"/>
    </source>
</evidence>
<feature type="compositionally biased region" description="Acidic residues" evidence="1">
    <location>
        <begin position="88"/>
        <end position="104"/>
    </location>
</feature>
<dbReference type="Proteomes" id="UP000765509">
    <property type="component" value="Unassembled WGS sequence"/>
</dbReference>